<protein>
    <submittedName>
        <fullName evidence="1">Uncharacterized protein</fullName>
    </submittedName>
</protein>
<gene>
    <name evidence="1" type="ORF">BTN49_3192</name>
</gene>
<dbReference type="Proteomes" id="UP000219020">
    <property type="component" value="Unassembled WGS sequence"/>
</dbReference>
<reference evidence="2" key="1">
    <citation type="submission" date="2017-04" db="EMBL/GenBank/DDBJ databases">
        <title>Genome evolution of the luminous symbionts of deep sea anglerfish.</title>
        <authorList>
            <person name="Hendry T.A."/>
        </authorList>
    </citation>
    <scope>NUCLEOTIDE SEQUENCE [LARGE SCALE GENOMIC DNA]</scope>
</reference>
<keyword evidence="2" id="KW-1185">Reference proteome</keyword>
<evidence type="ECO:0000313" key="2">
    <source>
        <dbReference type="Proteomes" id="UP000219020"/>
    </source>
</evidence>
<evidence type="ECO:0000313" key="1">
    <source>
        <dbReference type="EMBL" id="PCS21302.1"/>
    </source>
</evidence>
<dbReference type="AlphaFoldDB" id="A0A2A5SZH0"/>
<name>A0A2A5SZH0_9GAMM</name>
<organism evidence="1 2">
    <name type="scientific">Candidatus Enterovibrio escicola</name>
    <dbReference type="NCBI Taxonomy" id="1927127"/>
    <lineage>
        <taxon>Bacteria</taxon>
        <taxon>Pseudomonadati</taxon>
        <taxon>Pseudomonadota</taxon>
        <taxon>Gammaproteobacteria</taxon>
        <taxon>Vibrionales</taxon>
        <taxon>Vibrionaceae</taxon>
        <taxon>Enterovibrio</taxon>
    </lineage>
</organism>
<accession>A0A2A5SZH0</accession>
<sequence length="37" mass="4214">MFGHSRIDTAVGIVHKFFSLIVVETFIDIVNAIFNDF</sequence>
<proteinExistence type="predicted"/>
<comment type="caution">
    <text evidence="1">The sequence shown here is derived from an EMBL/GenBank/DDBJ whole genome shotgun (WGS) entry which is preliminary data.</text>
</comment>
<dbReference type="EMBL" id="NBYY01000036">
    <property type="protein sequence ID" value="PCS21302.1"/>
    <property type="molecule type" value="Genomic_DNA"/>
</dbReference>